<dbReference type="InterPro" id="IPR039761">
    <property type="entry name" value="Bms1/Tsr1"/>
</dbReference>
<keyword evidence="6" id="KW-0067">ATP-binding</keyword>
<dbReference type="CDD" id="cd01882">
    <property type="entry name" value="BMS1"/>
    <property type="match status" value="1"/>
</dbReference>
<dbReference type="Pfam" id="PF04950">
    <property type="entry name" value="RIBIOP_C"/>
    <property type="match status" value="1"/>
</dbReference>
<dbReference type="InterPro" id="IPR007034">
    <property type="entry name" value="BMS1_TSR1_C"/>
</dbReference>
<dbReference type="Gene3D" id="3.40.50.300">
    <property type="entry name" value="P-loop containing nucleotide triphosphate hydrolases"/>
    <property type="match status" value="2"/>
</dbReference>
<dbReference type="GO" id="GO:0034511">
    <property type="term" value="F:U3 snoRNA binding"/>
    <property type="evidence" value="ECO:0007669"/>
    <property type="project" value="TreeGrafter"/>
</dbReference>
<feature type="compositionally biased region" description="Acidic residues" evidence="11">
    <location>
        <begin position="1343"/>
        <end position="1356"/>
    </location>
</feature>
<name>A0A0B1T1N5_OESDE</name>
<evidence type="ECO:0000259" key="13">
    <source>
        <dbReference type="PROSITE" id="PS51714"/>
    </source>
</evidence>
<keyword evidence="15" id="KW-1185">Reference proteome</keyword>
<dbReference type="Proteomes" id="UP000053660">
    <property type="component" value="Unassembled WGS sequence"/>
</dbReference>
<evidence type="ECO:0000256" key="12">
    <source>
        <dbReference type="SAM" id="Phobius"/>
    </source>
</evidence>
<comment type="catalytic activity">
    <reaction evidence="9">
        <text>GTP + H2O = GDP + phosphate + H(+)</text>
        <dbReference type="Rhea" id="RHEA:19669"/>
        <dbReference type="ChEBI" id="CHEBI:15377"/>
        <dbReference type="ChEBI" id="CHEBI:15378"/>
        <dbReference type="ChEBI" id="CHEBI:37565"/>
        <dbReference type="ChEBI" id="CHEBI:43474"/>
        <dbReference type="ChEBI" id="CHEBI:58189"/>
    </reaction>
    <physiologicalReaction direction="left-to-right" evidence="9">
        <dbReference type="Rhea" id="RHEA:19670"/>
    </physiologicalReaction>
</comment>
<dbReference type="GO" id="GO:0005525">
    <property type="term" value="F:GTP binding"/>
    <property type="evidence" value="ECO:0007669"/>
    <property type="project" value="UniProtKB-KW"/>
</dbReference>
<sequence length="1482" mass="168914">MPWLGVQFSHISLHLFFFAIPAVSVAFTMAPPGAFESQKNKEHRTHKTGGKATKIKEKNKVKGNNAKAFTFKSAVAAGKAIRRCDDIAFLFCRAADINERKKHILYMDRKPVVPPPVIVAIVGPSKVGKTTLLRGLVKYYLKSGFEELKGPVTIVTGKKRRVQFIEVKNDINHMIDVAKIADLVLLMVDASYGFEMETFEFLNICQVHGMPRVLGILNHLDCLKGLGKVNKTKKVMKHRFWTEIYQGAKLFYLTGMVHNEYKKNELHNLVRFISVTKFRPLVWRDAHPYVLCDRYEDITDAEVVAFTMAPPGAFESQKNKEHRTHKTGGKATKIKEKNKVKGNNAKAFTFKSAVAAGKAIRRAADINERKKHILYMDRKPVVPPPVIVAIVGPSKVGKTTLLRGLVKYYLKSGFEELKGPVTIVTGKKRRVQFIEVKNDINHMIDVAKIADLVLLMVDASYGFEMETFEFLNICQVHGMPRVLGILNHLDCLKGLGKVNKTKKVMKHRFWTEIYQGAKLFYLTGMVHNEYKKNELHNLVRFISVTKFRPLVWRDAHPYVLCDRYEDITDAEVLRAHPKSDRTICLYGWVHGAHLKNHSAVHIPGVGDLRVKEVSSIPDPCPLPEQLKRRALNQQERMVYAPFSGLGGIVYDKDAIYIESKAHKNMESKRHELVEALENVKATIDGKLSGAKLKLLGDSVPIEETEEDDGEMSEELEEDEEVSDEEMASGSEADFEELDEEEEEDGEGPLGGSDNSDEEMDEDDEEDSDEEPTTSGAVRGSSDWGGLARKALEQYRPEQQTRLNWMNVIYGEVHEAPVEQEEDIADGLFKVRKTTAKPLWQQEDGLLWHQCASTSYAAPDWTDEDTRQSIADCFVTGTWTEDDEVEKELKDNLDEESDEDVDMKVEEDEDDEEKKLSAVERAEAAAHERRAEEKIKLKQRFNDDYDESSKHYNNLKTEMEEQAQLNKSIFEGMDESEREQLEGFRAGRYVRIELEDIPCEFVEHFDPTSPYIIGGLLTGEQNMGVVQVRIKRHRWFERTLKSRDPLIISCGWRRYQSLVIYSMQDHNMRQRFLKYTPEHMHCYGQFWGPIVGQNTGFVAVQSVADKTPGYRIVATGVVLNLEKATQVVKKLKLVGTPEKVFKNSAFIKGMFNTQMEVAKFEGATIRTVSGIRGQIKKGLREPAGVFRATFEDKILMRDIVFLRTWISVPIPRFYAPVIDHLLPPGEPWVGMRTVGKIRHDLGIKPEQKEDSLYKPIEREELEPAPLVVPSKLQQNLPFKLKPTFEEKSKEKKESVIARNTALILEPEEAKRKRMMDMLRVINKDIVKKSEAAREKHLAEKAKEEMDEDDEEDSDEEPTTSGAVKASSDWGGLARKALEQYRPEQQTRLNWMNVIYGEVDEAPAEQEEDIADGLFKVRKTTAKPLWQQEDGLLWHQCASTSYAAPDWTNEDMRQSIADCFVTGTWTEDDEVEKELKGTYSLPSS</sequence>
<evidence type="ECO:0000313" key="15">
    <source>
        <dbReference type="Proteomes" id="UP000053660"/>
    </source>
</evidence>
<protein>
    <submittedName>
        <fullName evidence="14">AARP2CN domain protein</fullName>
    </submittedName>
</protein>
<dbReference type="GO" id="GO:0005524">
    <property type="term" value="F:ATP binding"/>
    <property type="evidence" value="ECO:0007669"/>
    <property type="project" value="UniProtKB-KW"/>
</dbReference>
<evidence type="ECO:0000256" key="3">
    <source>
        <dbReference type="ARBA" id="ARBA00022553"/>
    </source>
</evidence>
<evidence type="ECO:0000256" key="2">
    <source>
        <dbReference type="ARBA" id="ARBA00022517"/>
    </source>
</evidence>
<feature type="domain" description="Bms1-type G" evidence="13">
    <location>
        <begin position="115"/>
        <end position="279"/>
    </location>
</feature>
<feature type="compositionally biased region" description="Acidic residues" evidence="11">
    <location>
        <begin position="892"/>
        <end position="911"/>
    </location>
</feature>
<organism evidence="14 15">
    <name type="scientific">Oesophagostomum dentatum</name>
    <name type="common">Nodular worm</name>
    <dbReference type="NCBI Taxonomy" id="61180"/>
    <lineage>
        <taxon>Eukaryota</taxon>
        <taxon>Metazoa</taxon>
        <taxon>Ecdysozoa</taxon>
        <taxon>Nematoda</taxon>
        <taxon>Chromadorea</taxon>
        <taxon>Rhabditida</taxon>
        <taxon>Rhabditina</taxon>
        <taxon>Rhabditomorpha</taxon>
        <taxon>Strongyloidea</taxon>
        <taxon>Strongylidae</taxon>
        <taxon>Oesophagostomum</taxon>
    </lineage>
</organism>
<dbReference type="InterPro" id="IPR030387">
    <property type="entry name" value="G_Bms1/Tsr1_dom"/>
</dbReference>
<evidence type="ECO:0000256" key="7">
    <source>
        <dbReference type="ARBA" id="ARBA00023134"/>
    </source>
</evidence>
<dbReference type="PANTHER" id="PTHR12858:SF2">
    <property type="entry name" value="RIBOSOME BIOGENESIS PROTEIN BMS1 HOMOLOG"/>
    <property type="match status" value="1"/>
</dbReference>
<keyword evidence="12" id="KW-0812">Transmembrane</keyword>
<evidence type="ECO:0000256" key="1">
    <source>
        <dbReference type="ARBA" id="ARBA00004604"/>
    </source>
</evidence>
<feature type="region of interest" description="Disordered" evidence="11">
    <location>
        <begin position="1330"/>
        <end position="1366"/>
    </location>
</feature>
<dbReference type="PANTHER" id="PTHR12858">
    <property type="entry name" value="RIBOSOME BIOGENESIS PROTEIN"/>
    <property type="match status" value="1"/>
</dbReference>
<evidence type="ECO:0000256" key="11">
    <source>
        <dbReference type="SAM" id="MobiDB-lite"/>
    </source>
</evidence>
<evidence type="ECO:0000256" key="5">
    <source>
        <dbReference type="ARBA" id="ARBA00022801"/>
    </source>
</evidence>
<dbReference type="SMART" id="SM00785">
    <property type="entry name" value="AARP2CN"/>
    <property type="match status" value="2"/>
</dbReference>
<feature type="compositionally biased region" description="Acidic residues" evidence="11">
    <location>
        <begin position="754"/>
        <end position="771"/>
    </location>
</feature>
<feature type="compositionally biased region" description="Basic and acidic residues" evidence="11">
    <location>
        <begin position="1330"/>
        <end position="1342"/>
    </location>
</feature>
<feature type="compositionally biased region" description="Acidic residues" evidence="11">
    <location>
        <begin position="700"/>
        <end position="746"/>
    </location>
</feature>
<dbReference type="OrthoDB" id="10260897at2759"/>
<dbReference type="GO" id="GO:0000462">
    <property type="term" value="P:maturation of SSU-rRNA from tricistronic rRNA transcript (SSU-rRNA, 5.8S rRNA, LSU-rRNA)"/>
    <property type="evidence" value="ECO:0007669"/>
    <property type="project" value="TreeGrafter"/>
</dbReference>
<keyword evidence="2" id="KW-0690">Ribosome biogenesis</keyword>
<evidence type="ECO:0000256" key="8">
    <source>
        <dbReference type="ARBA" id="ARBA00023242"/>
    </source>
</evidence>
<evidence type="ECO:0000256" key="4">
    <source>
        <dbReference type="ARBA" id="ARBA00022741"/>
    </source>
</evidence>
<dbReference type="GO" id="GO:0003924">
    <property type="term" value="F:GTPase activity"/>
    <property type="evidence" value="ECO:0007669"/>
    <property type="project" value="TreeGrafter"/>
</dbReference>
<keyword evidence="4" id="KW-0547">Nucleotide-binding</keyword>
<dbReference type="GO" id="GO:0030686">
    <property type="term" value="C:90S preribosome"/>
    <property type="evidence" value="ECO:0007669"/>
    <property type="project" value="TreeGrafter"/>
</dbReference>
<evidence type="ECO:0000256" key="6">
    <source>
        <dbReference type="ARBA" id="ARBA00022840"/>
    </source>
</evidence>
<dbReference type="GO" id="GO:0000479">
    <property type="term" value="P:endonucleolytic cleavage of tricistronic rRNA transcript (SSU-rRNA, 5.8S rRNA, LSU-rRNA)"/>
    <property type="evidence" value="ECO:0007669"/>
    <property type="project" value="TreeGrafter"/>
</dbReference>
<evidence type="ECO:0000313" key="14">
    <source>
        <dbReference type="EMBL" id="KHJ90066.1"/>
    </source>
</evidence>
<dbReference type="FunFam" id="3.40.50.300:FF:000105">
    <property type="entry name" value="BMS1 ribosome biogenesis factor"/>
    <property type="match status" value="2"/>
</dbReference>
<dbReference type="GO" id="GO:0005654">
    <property type="term" value="C:nucleoplasm"/>
    <property type="evidence" value="ECO:0007669"/>
    <property type="project" value="UniProtKB-ARBA"/>
</dbReference>
<gene>
    <name evidence="14" type="ORF">OESDEN_10098</name>
</gene>
<feature type="region of interest" description="Disordered" evidence="11">
    <location>
        <begin position="884"/>
        <end position="915"/>
    </location>
</feature>
<keyword evidence="3" id="KW-0597">Phosphoprotein</keyword>
<dbReference type="PROSITE" id="PS51714">
    <property type="entry name" value="G_BMS1"/>
    <property type="match status" value="2"/>
</dbReference>
<accession>A0A0B1T1N5</accession>
<dbReference type="InterPro" id="IPR012948">
    <property type="entry name" value="AARP2CN"/>
</dbReference>
<dbReference type="SMART" id="SM01362">
    <property type="entry name" value="DUF663"/>
    <property type="match status" value="1"/>
</dbReference>
<keyword evidence="7" id="KW-0342">GTP-binding</keyword>
<keyword evidence="8" id="KW-0539">Nucleus</keyword>
<dbReference type="EMBL" id="KN553427">
    <property type="protein sequence ID" value="KHJ90066.1"/>
    <property type="molecule type" value="Genomic_DNA"/>
</dbReference>
<comment type="subcellular location">
    <subcellularLocation>
        <location evidence="1">Nucleus</location>
        <location evidence="1">Nucleolus</location>
    </subcellularLocation>
</comment>
<feature type="transmembrane region" description="Helical" evidence="12">
    <location>
        <begin position="12"/>
        <end position="30"/>
    </location>
</feature>
<keyword evidence="12" id="KW-1133">Transmembrane helix</keyword>
<dbReference type="SUPFAM" id="SSF52540">
    <property type="entry name" value="P-loop containing nucleoside triphosphate hydrolases"/>
    <property type="match status" value="2"/>
</dbReference>
<evidence type="ECO:0000256" key="9">
    <source>
        <dbReference type="ARBA" id="ARBA00049117"/>
    </source>
</evidence>
<evidence type="ECO:0000256" key="10">
    <source>
        <dbReference type="ARBA" id="ARBA00061391"/>
    </source>
</evidence>
<dbReference type="InterPro" id="IPR027417">
    <property type="entry name" value="P-loop_NTPase"/>
</dbReference>
<dbReference type="SMART" id="SM00382">
    <property type="entry name" value="AAA"/>
    <property type="match status" value="2"/>
</dbReference>
<feature type="region of interest" description="Disordered" evidence="11">
    <location>
        <begin position="697"/>
        <end position="783"/>
    </location>
</feature>
<comment type="similarity">
    <text evidence="10">Belongs to the TRAFAC class translation factor GTPase superfamily. Bms1-like GTPase family. BMS1 subfamily.</text>
</comment>
<keyword evidence="12" id="KW-0472">Membrane</keyword>
<reference evidence="14 15" key="1">
    <citation type="submission" date="2014-03" db="EMBL/GenBank/DDBJ databases">
        <title>Draft genome of the hookworm Oesophagostomum dentatum.</title>
        <authorList>
            <person name="Mitreva M."/>
        </authorList>
    </citation>
    <scope>NUCLEOTIDE SEQUENCE [LARGE SCALE GENOMIC DNA]</scope>
    <source>
        <strain evidence="14 15">OD-Hann</strain>
    </source>
</reference>
<dbReference type="InterPro" id="IPR037875">
    <property type="entry name" value="Bms1_N"/>
</dbReference>
<dbReference type="Pfam" id="PF08142">
    <property type="entry name" value="AARP2CN"/>
    <property type="match status" value="2"/>
</dbReference>
<dbReference type="GO" id="GO:0032040">
    <property type="term" value="C:small-subunit processome"/>
    <property type="evidence" value="ECO:0007669"/>
    <property type="project" value="UniProtKB-ARBA"/>
</dbReference>
<proteinExistence type="inferred from homology"/>
<dbReference type="InterPro" id="IPR003593">
    <property type="entry name" value="AAA+_ATPase"/>
</dbReference>
<feature type="domain" description="Bms1-type G" evidence="13">
    <location>
        <begin position="384"/>
        <end position="548"/>
    </location>
</feature>
<keyword evidence="5" id="KW-0378">Hydrolase</keyword>